<dbReference type="CDD" id="cd22857">
    <property type="entry name" value="WDR74"/>
    <property type="match status" value="1"/>
</dbReference>
<dbReference type="SMART" id="SM00320">
    <property type="entry name" value="WD40"/>
    <property type="match status" value="3"/>
</dbReference>
<proteinExistence type="predicted"/>
<dbReference type="InterPro" id="IPR036322">
    <property type="entry name" value="WD40_repeat_dom_sf"/>
</dbReference>
<feature type="region of interest" description="Disordered" evidence="4">
    <location>
        <begin position="373"/>
        <end position="418"/>
    </location>
</feature>
<reference evidence="5 6" key="1">
    <citation type="submission" date="2024-01" db="EMBL/GenBank/DDBJ databases">
        <title>The complete chloroplast genome sequence of Lithospermum erythrorhizon: insights into the phylogenetic relationship among Boraginaceae species and the maternal lineages of purple gromwells.</title>
        <authorList>
            <person name="Okada T."/>
            <person name="Watanabe K."/>
        </authorList>
    </citation>
    <scope>NUCLEOTIDE SEQUENCE [LARGE SCALE GENOMIC DNA]</scope>
</reference>
<dbReference type="GO" id="GO:0030687">
    <property type="term" value="C:preribosome, large subunit precursor"/>
    <property type="evidence" value="ECO:0007669"/>
    <property type="project" value="TreeGrafter"/>
</dbReference>
<evidence type="ECO:0000256" key="2">
    <source>
        <dbReference type="ARBA" id="ARBA00022737"/>
    </source>
</evidence>
<dbReference type="InterPro" id="IPR019775">
    <property type="entry name" value="WD40_repeat_CS"/>
</dbReference>
<evidence type="ECO:0000256" key="1">
    <source>
        <dbReference type="ARBA" id="ARBA00022574"/>
    </source>
</evidence>
<dbReference type="Pfam" id="PF00400">
    <property type="entry name" value="WD40"/>
    <property type="match status" value="1"/>
</dbReference>
<evidence type="ECO:0000256" key="4">
    <source>
        <dbReference type="SAM" id="MobiDB-lite"/>
    </source>
</evidence>
<dbReference type="PANTHER" id="PTHR16038:SF4">
    <property type="entry name" value="WD REPEAT-CONTAINING PROTEIN 74"/>
    <property type="match status" value="1"/>
</dbReference>
<accession>A0AAV3QJX3</accession>
<evidence type="ECO:0000313" key="6">
    <source>
        <dbReference type="Proteomes" id="UP001454036"/>
    </source>
</evidence>
<feature type="repeat" description="WD" evidence="3">
    <location>
        <begin position="298"/>
        <end position="339"/>
    </location>
</feature>
<keyword evidence="1 3" id="KW-0853">WD repeat</keyword>
<dbReference type="AlphaFoldDB" id="A0AAV3QJX3"/>
<sequence>MPRTTTLECPGCPPLRALTFDVLGLIKVIEARDEDNGAPKVVERWGEPDSSKCVLAASFLDREVDPLLAVARTSGMIEVLSPINGDVRVSIRVNDQTDTKPSDDVIVGLHMFKRPRLESVSRLCSLLTCTTRGQVSITNTEVPQKHPNNSSDQTPTTWNVSGSGNVLCAKVDGSENYASFGGKGVEINLWDLQNSRKIFSSKSVTKSSIGIFTPPWFTSATFLSHDDHRKIVAGTNNHQVHLYDISAQRKPVMTFNFRETAIKAVSEDPDGHTIFIGNGSGDLASVDTRTGKLLGCFLGKCSGSIRSIARHPEVPVIASCGLDSYVRLWDVESRQLLSAVFLKQHLNCVVFDSYFDEKVAVNGAQVLPHPEDILEMSDSDEPEVVPVKRKKAAKAESGSKKSKSKRKEKKLKGESDSD</sequence>
<keyword evidence="2" id="KW-0677">Repeat</keyword>
<organism evidence="5 6">
    <name type="scientific">Lithospermum erythrorhizon</name>
    <name type="common">Purple gromwell</name>
    <name type="synonym">Lithospermum officinale var. erythrorhizon</name>
    <dbReference type="NCBI Taxonomy" id="34254"/>
    <lineage>
        <taxon>Eukaryota</taxon>
        <taxon>Viridiplantae</taxon>
        <taxon>Streptophyta</taxon>
        <taxon>Embryophyta</taxon>
        <taxon>Tracheophyta</taxon>
        <taxon>Spermatophyta</taxon>
        <taxon>Magnoliopsida</taxon>
        <taxon>eudicotyledons</taxon>
        <taxon>Gunneridae</taxon>
        <taxon>Pentapetalae</taxon>
        <taxon>asterids</taxon>
        <taxon>lamiids</taxon>
        <taxon>Boraginales</taxon>
        <taxon>Boraginaceae</taxon>
        <taxon>Boraginoideae</taxon>
        <taxon>Lithospermeae</taxon>
        <taxon>Lithospermum</taxon>
    </lineage>
</organism>
<dbReference type="Proteomes" id="UP001454036">
    <property type="component" value="Unassembled WGS sequence"/>
</dbReference>
<dbReference type="InterPro" id="IPR001680">
    <property type="entry name" value="WD40_rpt"/>
</dbReference>
<feature type="compositionally biased region" description="Basic residues" evidence="4">
    <location>
        <begin position="400"/>
        <end position="410"/>
    </location>
</feature>
<name>A0AAV3QJX3_LITER</name>
<dbReference type="PROSITE" id="PS00678">
    <property type="entry name" value="WD_REPEATS_1"/>
    <property type="match status" value="1"/>
</dbReference>
<evidence type="ECO:0000313" key="5">
    <source>
        <dbReference type="EMBL" id="GAA0163436.1"/>
    </source>
</evidence>
<feature type="compositionally biased region" description="Acidic residues" evidence="4">
    <location>
        <begin position="373"/>
        <end position="383"/>
    </location>
</feature>
<protein>
    <submittedName>
        <fullName evidence="5">RNA processing factor</fullName>
    </submittedName>
</protein>
<dbReference type="InterPro" id="IPR015943">
    <property type="entry name" value="WD40/YVTN_repeat-like_dom_sf"/>
</dbReference>
<dbReference type="GO" id="GO:0005730">
    <property type="term" value="C:nucleolus"/>
    <property type="evidence" value="ECO:0007669"/>
    <property type="project" value="InterPro"/>
</dbReference>
<dbReference type="Gene3D" id="2.130.10.10">
    <property type="entry name" value="YVTN repeat-like/Quinoprotein amine dehydrogenase"/>
    <property type="match status" value="1"/>
</dbReference>
<dbReference type="EMBL" id="BAABME010004748">
    <property type="protein sequence ID" value="GAA0163436.1"/>
    <property type="molecule type" value="Genomic_DNA"/>
</dbReference>
<dbReference type="GO" id="GO:0042273">
    <property type="term" value="P:ribosomal large subunit biogenesis"/>
    <property type="evidence" value="ECO:0007669"/>
    <property type="project" value="InterPro"/>
</dbReference>
<keyword evidence="6" id="KW-1185">Reference proteome</keyword>
<comment type="caution">
    <text evidence="5">The sequence shown here is derived from an EMBL/GenBank/DDBJ whole genome shotgun (WGS) entry which is preliminary data.</text>
</comment>
<dbReference type="InterPro" id="IPR037379">
    <property type="entry name" value="WDR74/Nsa1"/>
</dbReference>
<dbReference type="SUPFAM" id="SSF50978">
    <property type="entry name" value="WD40 repeat-like"/>
    <property type="match status" value="1"/>
</dbReference>
<evidence type="ECO:0000256" key="3">
    <source>
        <dbReference type="PROSITE-ProRule" id="PRU00221"/>
    </source>
</evidence>
<dbReference type="PANTHER" id="PTHR16038">
    <property type="entry name" value="NOP SEVEN ASSOCIATED PROTEIN 1"/>
    <property type="match status" value="1"/>
</dbReference>
<gene>
    <name evidence="5" type="ORF">LIER_19303</name>
</gene>
<dbReference type="PROSITE" id="PS50082">
    <property type="entry name" value="WD_REPEATS_2"/>
    <property type="match status" value="1"/>
</dbReference>